<evidence type="ECO:0000313" key="4">
    <source>
        <dbReference type="EMBL" id="ROQ18585.1"/>
    </source>
</evidence>
<dbReference type="AlphaFoldDB" id="A0A3N1NQU7"/>
<comment type="caution">
    <text evidence="4">The sequence shown here is derived from an EMBL/GenBank/DDBJ whole genome shotgun (WGS) entry which is preliminary data.</text>
</comment>
<feature type="domain" description="Aerobactin siderophore biosynthesis IucA/IucC-like C-terminal" evidence="3">
    <location>
        <begin position="409"/>
        <end position="553"/>
    </location>
</feature>
<dbReference type="Pfam" id="PF04183">
    <property type="entry name" value="IucA_IucC"/>
    <property type="match status" value="1"/>
</dbReference>
<dbReference type="InterPro" id="IPR037455">
    <property type="entry name" value="LucA/IucC-like"/>
</dbReference>
<protein>
    <submittedName>
        <fullName evidence="4">Siderophore synthetase component</fullName>
    </submittedName>
</protein>
<dbReference type="InterPro" id="IPR022770">
    <property type="entry name" value="IucA/IucC-like_C"/>
</dbReference>
<dbReference type="Pfam" id="PF06276">
    <property type="entry name" value="FhuF"/>
    <property type="match status" value="1"/>
</dbReference>
<organism evidence="4 5">
    <name type="scientific">Marinimicrobium koreense</name>
    <dbReference type="NCBI Taxonomy" id="306545"/>
    <lineage>
        <taxon>Bacteria</taxon>
        <taxon>Pseudomonadati</taxon>
        <taxon>Pseudomonadota</taxon>
        <taxon>Gammaproteobacteria</taxon>
        <taxon>Cellvibrionales</taxon>
        <taxon>Cellvibrionaceae</taxon>
        <taxon>Marinimicrobium</taxon>
    </lineage>
</organism>
<name>A0A3N1NQU7_9GAMM</name>
<dbReference type="PANTHER" id="PTHR34384">
    <property type="entry name" value="L-2,3-DIAMINOPROPANOATE--CITRATE LIGASE"/>
    <property type="match status" value="1"/>
</dbReference>
<keyword evidence="5" id="KW-1185">Reference proteome</keyword>
<feature type="domain" description="Aerobactin siderophore biosynthesis IucA/IucC N-terminal" evidence="2">
    <location>
        <begin position="146"/>
        <end position="387"/>
    </location>
</feature>
<dbReference type="InterPro" id="IPR007310">
    <property type="entry name" value="Aerobactin_biosyn_IucA/IucC_N"/>
</dbReference>
<reference evidence="4 5" key="1">
    <citation type="submission" date="2018-11" db="EMBL/GenBank/DDBJ databases">
        <title>Genomic Encyclopedia of Type Strains, Phase IV (KMG-IV): sequencing the most valuable type-strain genomes for metagenomic binning, comparative biology and taxonomic classification.</title>
        <authorList>
            <person name="Goeker M."/>
        </authorList>
    </citation>
    <scope>NUCLEOTIDE SEQUENCE [LARGE SCALE GENOMIC DNA]</scope>
    <source>
        <strain evidence="4 5">DSM 16974</strain>
    </source>
</reference>
<dbReference type="Proteomes" id="UP000273643">
    <property type="component" value="Unassembled WGS sequence"/>
</dbReference>
<dbReference type="GO" id="GO:0019290">
    <property type="term" value="P:siderophore biosynthetic process"/>
    <property type="evidence" value="ECO:0007669"/>
    <property type="project" value="InterPro"/>
</dbReference>
<evidence type="ECO:0000256" key="1">
    <source>
        <dbReference type="ARBA" id="ARBA00004924"/>
    </source>
</evidence>
<dbReference type="Gene3D" id="6.10.250.3370">
    <property type="match status" value="1"/>
</dbReference>
<evidence type="ECO:0000259" key="3">
    <source>
        <dbReference type="Pfam" id="PF06276"/>
    </source>
</evidence>
<evidence type="ECO:0000313" key="5">
    <source>
        <dbReference type="Proteomes" id="UP000273643"/>
    </source>
</evidence>
<sequence>MSEALALSVPQQASSVAVDALPRILRQTLEAALFEGLLDYIVVPARETASTWDTLYFSLGNADYTCPGRVRGFGRIRLQLAELTRIQPVARRPELEEVLRQLLACLPGDAERKQALTRELNQTRIWCQWNARELPPLAVRRELPLVALEGALREGHPYHPCFKARIGLSEADYQRYSPEAAGPVRPHWIAVPRERVLGAGAAQDPDTFAFRELGPALFQALRARCRARGVDPEQRVFVPVHPWQWQHRIVPRTQGFRPLLVDLGQPGDDYRVSQSMRTLMNDSRPERGDLKLPLDIVLTSSRRHLLSHGIDSGPVLSDWLAETVAGDVFFQQQPLVILREYAGLRVEETGLLSPSEPGICQLGALWRESLPSRLAPGERAVPAQALALMESDGKPFIDPWVNAYGLEPWLTRLFDILILPVWHLLARHGIALEAHGQNLLLVHRDGWPQWLAARDFHESVEYVENFLATPDAAPAFRRQARYADARPNEYYWMDSVEALRELVMDTLFVFQLSELAALCETHYRLPEPRFWKLVRACLARYAGGGHCDPARLRALGYRAPMVQVESLLRKKLCGVQPEYHHRVFNPLSEIARKEA</sequence>
<dbReference type="OrthoDB" id="495728at2"/>
<accession>A0A3N1NQU7</accession>
<comment type="pathway">
    <text evidence="1">Siderophore biosynthesis.</text>
</comment>
<dbReference type="PANTHER" id="PTHR34384:SF6">
    <property type="entry name" value="STAPHYLOFERRIN B SYNTHASE"/>
    <property type="match status" value="1"/>
</dbReference>
<dbReference type="GO" id="GO:0016881">
    <property type="term" value="F:acid-amino acid ligase activity"/>
    <property type="evidence" value="ECO:0007669"/>
    <property type="project" value="UniProtKB-ARBA"/>
</dbReference>
<gene>
    <name evidence="4" type="ORF">EDC38_2813</name>
</gene>
<dbReference type="RefSeq" id="WP_123639186.1">
    <property type="nucleotide sequence ID" value="NZ_RJUK01000002.1"/>
</dbReference>
<dbReference type="Gene3D" id="1.10.510.40">
    <property type="match status" value="1"/>
</dbReference>
<evidence type="ECO:0000259" key="2">
    <source>
        <dbReference type="Pfam" id="PF04183"/>
    </source>
</evidence>
<proteinExistence type="predicted"/>
<dbReference type="EMBL" id="RJUK01000002">
    <property type="protein sequence ID" value="ROQ18585.1"/>
    <property type="molecule type" value="Genomic_DNA"/>
</dbReference>